<dbReference type="RefSeq" id="WP_054875254.1">
    <property type="nucleotide sequence ID" value="NZ_LKET01000032.1"/>
</dbReference>
<dbReference type="NCBIfam" id="TIGR00126">
    <property type="entry name" value="deoC"/>
    <property type="match status" value="1"/>
</dbReference>
<name>A0A0P8YWF4_9CLOT</name>
<dbReference type="Proteomes" id="UP000050326">
    <property type="component" value="Unassembled WGS sequence"/>
</dbReference>
<dbReference type="InterPro" id="IPR013785">
    <property type="entry name" value="Aldolase_TIM"/>
</dbReference>
<comment type="similarity">
    <text evidence="1 7">Belongs to the DeoC/FbaB aldolase family. DeoC type 1 subfamily.</text>
</comment>
<gene>
    <name evidence="7 8" type="primary">deoC</name>
    <name evidence="8" type="ORF">OXPF_22170</name>
</gene>
<evidence type="ECO:0000256" key="3">
    <source>
        <dbReference type="ARBA" id="ARBA00023239"/>
    </source>
</evidence>
<dbReference type="FunFam" id="3.20.20.70:FF:000044">
    <property type="entry name" value="Deoxyribose-phosphate aldolase"/>
    <property type="match status" value="1"/>
</dbReference>
<dbReference type="GO" id="GO:0004139">
    <property type="term" value="F:deoxyribose-phosphate aldolase activity"/>
    <property type="evidence" value="ECO:0007669"/>
    <property type="project" value="UniProtKB-UniRule"/>
</dbReference>
<dbReference type="Pfam" id="PF01791">
    <property type="entry name" value="DeoC"/>
    <property type="match status" value="1"/>
</dbReference>
<evidence type="ECO:0000313" key="8">
    <source>
        <dbReference type="EMBL" id="KPU44051.1"/>
    </source>
</evidence>
<reference evidence="8 9" key="1">
    <citation type="submission" date="2015-09" db="EMBL/GenBank/DDBJ databases">
        <title>Genome sequence of Oxobacter pfennigii DSM 3222.</title>
        <authorList>
            <person name="Poehlein A."/>
            <person name="Bengelsdorf F.R."/>
            <person name="Schiel-Bengelsdorf B."/>
            <person name="Duerre P."/>
            <person name="Daniel R."/>
        </authorList>
    </citation>
    <scope>NUCLEOTIDE SEQUENCE [LARGE SCALE GENOMIC DNA]</scope>
    <source>
        <strain evidence="8 9">DSM 3222</strain>
    </source>
</reference>
<dbReference type="InterPro" id="IPR028581">
    <property type="entry name" value="DeoC_typeI"/>
</dbReference>
<comment type="catalytic activity">
    <reaction evidence="5 7">
        <text>2-deoxy-D-ribose 5-phosphate = D-glyceraldehyde 3-phosphate + acetaldehyde</text>
        <dbReference type="Rhea" id="RHEA:12821"/>
        <dbReference type="ChEBI" id="CHEBI:15343"/>
        <dbReference type="ChEBI" id="CHEBI:59776"/>
        <dbReference type="ChEBI" id="CHEBI:62877"/>
        <dbReference type="EC" id="4.1.2.4"/>
    </reaction>
</comment>
<comment type="function">
    <text evidence="6 7">Catalyzes a reversible aldol reaction between acetaldehyde and D-glyceraldehyde 3-phosphate to generate 2-deoxy-D-ribose 5-phosphate.</text>
</comment>
<dbReference type="CDD" id="cd00959">
    <property type="entry name" value="DeoC"/>
    <property type="match status" value="1"/>
</dbReference>
<accession>A0A0P8YWF4</accession>
<dbReference type="OrthoDB" id="9778711at2"/>
<dbReference type="PANTHER" id="PTHR10889:SF1">
    <property type="entry name" value="DEOXYRIBOSE-PHOSPHATE ALDOLASE"/>
    <property type="match status" value="1"/>
</dbReference>
<feature type="active site" description="Proton donor/acceptor" evidence="7">
    <location>
        <position position="92"/>
    </location>
</feature>
<organism evidence="8 9">
    <name type="scientific">Oxobacter pfennigii</name>
    <dbReference type="NCBI Taxonomy" id="36849"/>
    <lineage>
        <taxon>Bacteria</taxon>
        <taxon>Bacillati</taxon>
        <taxon>Bacillota</taxon>
        <taxon>Clostridia</taxon>
        <taxon>Eubacteriales</taxon>
        <taxon>Clostridiaceae</taxon>
        <taxon>Oxobacter</taxon>
    </lineage>
</organism>
<dbReference type="PIRSF" id="PIRSF001357">
    <property type="entry name" value="DeoC"/>
    <property type="match status" value="1"/>
</dbReference>
<feature type="active site" description="Proton donor/acceptor" evidence="7">
    <location>
        <position position="184"/>
    </location>
</feature>
<keyword evidence="9" id="KW-1185">Reference proteome</keyword>
<dbReference type="Gene3D" id="3.20.20.70">
    <property type="entry name" value="Aldolase class I"/>
    <property type="match status" value="1"/>
</dbReference>
<dbReference type="AlphaFoldDB" id="A0A0P8YWF4"/>
<evidence type="ECO:0000256" key="4">
    <source>
        <dbReference type="ARBA" id="ARBA00023270"/>
    </source>
</evidence>
<evidence type="ECO:0000256" key="5">
    <source>
        <dbReference type="ARBA" id="ARBA00048791"/>
    </source>
</evidence>
<dbReference type="SUPFAM" id="SSF51569">
    <property type="entry name" value="Aldolase"/>
    <property type="match status" value="1"/>
</dbReference>
<evidence type="ECO:0000256" key="2">
    <source>
        <dbReference type="ARBA" id="ARBA00022490"/>
    </source>
</evidence>
<dbReference type="PANTHER" id="PTHR10889">
    <property type="entry name" value="DEOXYRIBOSE-PHOSPHATE ALDOLASE"/>
    <property type="match status" value="1"/>
</dbReference>
<dbReference type="SMART" id="SM01133">
    <property type="entry name" value="DeoC"/>
    <property type="match status" value="1"/>
</dbReference>
<dbReference type="GO" id="GO:0016052">
    <property type="term" value="P:carbohydrate catabolic process"/>
    <property type="evidence" value="ECO:0007669"/>
    <property type="project" value="TreeGrafter"/>
</dbReference>
<dbReference type="InterPro" id="IPR011343">
    <property type="entry name" value="DeoC"/>
</dbReference>
<dbReference type="EC" id="4.1.2.4" evidence="7"/>
<keyword evidence="4 7" id="KW-0704">Schiff base</keyword>
<comment type="subcellular location">
    <subcellularLocation>
        <location evidence="7">Cytoplasm</location>
    </subcellularLocation>
</comment>
<dbReference type="InterPro" id="IPR002915">
    <property type="entry name" value="DeoC/FbaB/LacD_aldolase"/>
</dbReference>
<dbReference type="HAMAP" id="MF_00114">
    <property type="entry name" value="DeoC_type1"/>
    <property type="match status" value="1"/>
</dbReference>
<proteinExistence type="inferred from homology"/>
<evidence type="ECO:0000256" key="6">
    <source>
        <dbReference type="ARBA" id="ARBA00056337"/>
    </source>
</evidence>
<keyword evidence="3 7" id="KW-0456">Lyase</keyword>
<feature type="active site" description="Schiff-base intermediate with acetaldehyde" evidence="7">
    <location>
        <position position="155"/>
    </location>
</feature>
<keyword evidence="2 7" id="KW-0963">Cytoplasm</keyword>
<dbReference type="UniPathway" id="UPA00002">
    <property type="reaction ID" value="UER00468"/>
</dbReference>
<dbReference type="GO" id="GO:0009264">
    <property type="term" value="P:deoxyribonucleotide catabolic process"/>
    <property type="evidence" value="ECO:0007669"/>
    <property type="project" value="UniProtKB-UniRule"/>
</dbReference>
<dbReference type="STRING" id="36849.OXPF_22170"/>
<comment type="caution">
    <text evidence="8">The sequence shown here is derived from an EMBL/GenBank/DDBJ whole genome shotgun (WGS) entry which is preliminary data.</text>
</comment>
<evidence type="ECO:0000256" key="7">
    <source>
        <dbReference type="HAMAP-Rule" id="MF_00114"/>
    </source>
</evidence>
<dbReference type="PATRIC" id="fig|36849.3.peg.2338"/>
<dbReference type="GO" id="GO:0006018">
    <property type="term" value="P:2-deoxyribose 1-phosphate catabolic process"/>
    <property type="evidence" value="ECO:0007669"/>
    <property type="project" value="UniProtKB-UniRule"/>
</dbReference>
<dbReference type="GO" id="GO:0005737">
    <property type="term" value="C:cytoplasm"/>
    <property type="evidence" value="ECO:0007669"/>
    <property type="project" value="UniProtKB-SubCell"/>
</dbReference>
<evidence type="ECO:0000313" key="9">
    <source>
        <dbReference type="Proteomes" id="UP000050326"/>
    </source>
</evidence>
<evidence type="ECO:0000256" key="1">
    <source>
        <dbReference type="ARBA" id="ARBA00010936"/>
    </source>
</evidence>
<protein>
    <recommendedName>
        <fullName evidence="7">Deoxyribose-phosphate aldolase</fullName>
        <shortName evidence="7">DERA</shortName>
        <ecNumber evidence="7">4.1.2.4</ecNumber>
    </recommendedName>
    <alternativeName>
        <fullName evidence="7">2-deoxy-D-ribose 5-phosphate aldolase</fullName>
    </alternativeName>
    <alternativeName>
        <fullName evidence="7">Phosphodeoxyriboaldolase</fullName>
        <shortName evidence="7">Deoxyriboaldolase</shortName>
    </alternativeName>
</protein>
<sequence>MDKKTIASMIDHTLLKPQATIKDVEKLCSEATDFGFSSVCINPYFVKAAAKKLSGSSVSVCTVIGFPLGANTTETKIFEAKKAVEEGAVEVDMVINIGALKNKEYDYVRDDINGVVEAVRDKAIVKVIIETCLLDDDEKVKVCKIAMDAGAHFVKTSTGFGIKGATIHDVELMREAVGEHLGVKASGGIKTYEDAVNMINAGATRLGTSSSIKIIE</sequence>
<comment type="pathway">
    <text evidence="7">Carbohydrate degradation; 2-deoxy-D-ribose 1-phosphate degradation; D-glyceraldehyde 3-phosphate and acetaldehyde from 2-deoxy-alpha-D-ribose 1-phosphate: step 2/2.</text>
</comment>
<dbReference type="EMBL" id="LKET01000032">
    <property type="protein sequence ID" value="KPU44051.1"/>
    <property type="molecule type" value="Genomic_DNA"/>
</dbReference>